<protein>
    <submittedName>
        <fullName evidence="1">Uncharacterized protein</fullName>
    </submittedName>
</protein>
<dbReference type="KEGG" id="acad:UA74_26855"/>
<keyword evidence="2" id="KW-1185">Reference proteome</keyword>
<proteinExistence type="predicted"/>
<dbReference type="RefSeq" id="WP_232237492.1">
    <property type="nucleotide sequence ID" value="NZ_CP016076.1"/>
</dbReference>
<organism evidence="1 2">
    <name type="scientific">Actinoalloteichus fjordicus</name>
    <dbReference type="NCBI Taxonomy" id="1612552"/>
    <lineage>
        <taxon>Bacteria</taxon>
        <taxon>Bacillati</taxon>
        <taxon>Actinomycetota</taxon>
        <taxon>Actinomycetes</taxon>
        <taxon>Pseudonocardiales</taxon>
        <taxon>Pseudonocardiaceae</taxon>
        <taxon>Actinoalloteichus</taxon>
    </lineage>
</organism>
<dbReference type="AlphaFoldDB" id="A0AAC9PUW9"/>
<evidence type="ECO:0000313" key="1">
    <source>
        <dbReference type="EMBL" id="APU17376.1"/>
    </source>
</evidence>
<sequence length="160" mass="17846">MDTQRAPLGLRSHDSGIHLVELAAEAIDVVCPRCRSRAANTARPNDSAYVGTWPRRLTCPNCAYWAEWASGAGRYSVWGGPVDPFFGVPLWWQAECCGGRTLWALNEKHLDLLERHVAARLRERTGPPRNSSMVSRLPGWLSAAGNRAEVLTTIRRLRAR</sequence>
<name>A0AAC9PUW9_9PSEU</name>
<dbReference type="EMBL" id="CP016076">
    <property type="protein sequence ID" value="APU17376.1"/>
    <property type="molecule type" value="Genomic_DNA"/>
</dbReference>
<gene>
    <name evidence="1" type="ORF">UA74_26855</name>
</gene>
<reference evidence="2" key="1">
    <citation type="submission" date="2016-06" db="EMBL/GenBank/DDBJ databases">
        <title>Complete genome sequence of Actinoalloteichus fjordicus DSM 46855 (=ADI127-17), type strain of the new species Actinoalloteichus fjordicus.</title>
        <authorList>
            <person name="Ruckert C."/>
            <person name="Nouioui I."/>
            <person name="Willmese J."/>
            <person name="van Wezel G."/>
            <person name="Klenk H.-P."/>
            <person name="Kalinowski J."/>
            <person name="Zotchev S.B."/>
        </authorList>
    </citation>
    <scope>NUCLEOTIDE SEQUENCE [LARGE SCALE GENOMIC DNA]</scope>
    <source>
        <strain evidence="2">ADI127-7</strain>
    </source>
</reference>
<dbReference type="Proteomes" id="UP000185511">
    <property type="component" value="Chromosome"/>
</dbReference>
<evidence type="ECO:0000313" key="2">
    <source>
        <dbReference type="Proteomes" id="UP000185511"/>
    </source>
</evidence>
<accession>A0AAC9PUW9</accession>